<evidence type="ECO:0000256" key="4">
    <source>
        <dbReference type="ARBA" id="ARBA00022989"/>
    </source>
</evidence>
<feature type="transmembrane region" description="Helical" evidence="6">
    <location>
        <begin position="346"/>
        <end position="365"/>
    </location>
</feature>
<dbReference type="Proteomes" id="UP000019365">
    <property type="component" value="Unassembled WGS sequence"/>
</dbReference>
<dbReference type="EMBL" id="ATAX01000016">
    <property type="protein sequence ID" value="EWM54430.1"/>
    <property type="molecule type" value="Genomic_DNA"/>
</dbReference>
<feature type="transmembrane region" description="Helical" evidence="6">
    <location>
        <begin position="113"/>
        <end position="139"/>
    </location>
</feature>
<keyword evidence="2" id="KW-0813">Transport</keyword>
<feature type="domain" description="Citrate transporter-like" evidence="7">
    <location>
        <begin position="50"/>
        <end position="331"/>
    </location>
</feature>
<dbReference type="InterPro" id="IPR004680">
    <property type="entry name" value="Cit_transptr-like_dom"/>
</dbReference>
<gene>
    <name evidence="8" type="ORF">RF007C_12540</name>
</gene>
<dbReference type="RefSeq" id="WP_051456527.1">
    <property type="nucleotide sequence ID" value="NZ_ATAX01000016.1"/>
</dbReference>
<name>W7V062_RUMFL</name>
<evidence type="ECO:0000256" key="6">
    <source>
        <dbReference type="SAM" id="Phobius"/>
    </source>
</evidence>
<feature type="transmembrane region" description="Helical" evidence="6">
    <location>
        <begin position="189"/>
        <end position="212"/>
    </location>
</feature>
<evidence type="ECO:0000313" key="8">
    <source>
        <dbReference type="EMBL" id="EWM54430.1"/>
    </source>
</evidence>
<keyword evidence="3 6" id="KW-0812">Transmembrane</keyword>
<evidence type="ECO:0000256" key="5">
    <source>
        <dbReference type="ARBA" id="ARBA00023136"/>
    </source>
</evidence>
<evidence type="ECO:0000256" key="3">
    <source>
        <dbReference type="ARBA" id="ARBA00022692"/>
    </source>
</evidence>
<feature type="transmembrane region" description="Helical" evidence="6">
    <location>
        <begin position="276"/>
        <end position="299"/>
    </location>
</feature>
<dbReference type="PATRIC" id="fig|1341157.4.peg.1099"/>
<accession>W7V062</accession>
<dbReference type="GO" id="GO:0016020">
    <property type="term" value="C:membrane"/>
    <property type="evidence" value="ECO:0007669"/>
    <property type="project" value="UniProtKB-SubCell"/>
</dbReference>
<keyword evidence="9" id="KW-1185">Reference proteome</keyword>
<evidence type="ECO:0000256" key="1">
    <source>
        <dbReference type="ARBA" id="ARBA00004141"/>
    </source>
</evidence>
<dbReference type="PANTHER" id="PTHR43568">
    <property type="entry name" value="P PROTEIN"/>
    <property type="match status" value="1"/>
</dbReference>
<feature type="transmembrane region" description="Helical" evidence="6">
    <location>
        <begin position="311"/>
        <end position="331"/>
    </location>
</feature>
<comment type="subcellular location">
    <subcellularLocation>
        <location evidence="1">Membrane</location>
        <topology evidence="1">Multi-pass membrane protein</topology>
    </subcellularLocation>
</comment>
<evidence type="ECO:0000256" key="2">
    <source>
        <dbReference type="ARBA" id="ARBA00022448"/>
    </source>
</evidence>
<evidence type="ECO:0000259" key="7">
    <source>
        <dbReference type="Pfam" id="PF03600"/>
    </source>
</evidence>
<sequence length="401" mass="43299">MNKETRLRTPLTATGGVQRASVNVCTKKGADLKRITGFIKAQPVLVISFVLALVTMIAVPPDKAYMGYCNRTVLIELFALMTAVAGFRTIGIFDKVTGQLLRRTGTVRRLGAVLTLICFFSAMLITNDVALITFVPLTLLIYSGIKDEKSLILTIVLETAAANLGSMMTPVGNPQNLFLYDKYGLTAMTFLRTMLPVGAVGLAAVMLLTFLLPKDKCETSDDSGAKVPVIKAAVYAGLFLLCIAAVFRLVPDWVCLIAALAAALACDKKLLAKVDYSLLATFICFFVFVGNIARVEAVSGFFSRILDGRELIVSALLSQFISNVPAAVMLAEFTGKGTELLLGVDIGGFGTIIASLASLISFQIYRREERAKAGRYFAVFTVINFALLILLLAVQYIITII</sequence>
<dbReference type="OrthoDB" id="3177666at2"/>
<comment type="caution">
    <text evidence="8">The sequence shown here is derived from an EMBL/GenBank/DDBJ whole genome shotgun (WGS) entry which is preliminary data.</text>
</comment>
<proteinExistence type="predicted"/>
<organism evidence="8 9">
    <name type="scientific">Ruminococcus flavefaciens 007c</name>
    <dbReference type="NCBI Taxonomy" id="1341157"/>
    <lineage>
        <taxon>Bacteria</taxon>
        <taxon>Bacillati</taxon>
        <taxon>Bacillota</taxon>
        <taxon>Clostridia</taxon>
        <taxon>Eubacteriales</taxon>
        <taxon>Oscillospiraceae</taxon>
        <taxon>Ruminococcus</taxon>
    </lineage>
</organism>
<dbReference type="GO" id="GO:0055085">
    <property type="term" value="P:transmembrane transport"/>
    <property type="evidence" value="ECO:0007669"/>
    <property type="project" value="InterPro"/>
</dbReference>
<protein>
    <recommendedName>
        <fullName evidence="7">Citrate transporter-like domain-containing protein</fullName>
    </recommendedName>
</protein>
<dbReference type="AlphaFoldDB" id="W7V062"/>
<dbReference type="InterPro" id="IPR051475">
    <property type="entry name" value="Diverse_Ion_Transporter"/>
</dbReference>
<feature type="transmembrane region" description="Helical" evidence="6">
    <location>
        <begin position="233"/>
        <end position="264"/>
    </location>
</feature>
<feature type="transmembrane region" description="Helical" evidence="6">
    <location>
        <begin position="73"/>
        <end position="93"/>
    </location>
</feature>
<evidence type="ECO:0000313" key="9">
    <source>
        <dbReference type="Proteomes" id="UP000019365"/>
    </source>
</evidence>
<keyword evidence="5 6" id="KW-0472">Membrane</keyword>
<feature type="transmembrane region" description="Helical" evidence="6">
    <location>
        <begin position="377"/>
        <end position="398"/>
    </location>
</feature>
<dbReference type="PANTHER" id="PTHR43568:SF1">
    <property type="entry name" value="P PROTEIN"/>
    <property type="match status" value="1"/>
</dbReference>
<feature type="transmembrane region" description="Helical" evidence="6">
    <location>
        <begin position="41"/>
        <end position="61"/>
    </location>
</feature>
<dbReference type="eggNOG" id="COG1055">
    <property type="taxonomic scope" value="Bacteria"/>
</dbReference>
<keyword evidence="4 6" id="KW-1133">Transmembrane helix</keyword>
<dbReference type="Pfam" id="PF03600">
    <property type="entry name" value="CitMHS"/>
    <property type="match status" value="1"/>
</dbReference>
<reference evidence="8 9" key="1">
    <citation type="journal article" date="2014" name="PLoS ONE">
        <title>Rumen cellulosomics: divergent fiber-degrading strategies revealed by comparative genome-wide analysis of six ruminococcal strains.</title>
        <authorList>
            <person name="Dassa B."/>
            <person name="Borovok I."/>
            <person name="Ruimy-Israeli V."/>
            <person name="Lamed R."/>
            <person name="Flint H.J."/>
            <person name="Duncan S.H."/>
            <person name="Henrissat B."/>
            <person name="Coutinho P."/>
            <person name="Morrison M."/>
            <person name="Mosoni P."/>
            <person name="Yeoman C.J."/>
            <person name="White B.A."/>
            <person name="Bayer E.A."/>
        </authorList>
    </citation>
    <scope>NUCLEOTIDE SEQUENCE [LARGE SCALE GENOMIC DNA]</scope>
    <source>
        <strain evidence="8 9">007c</strain>
    </source>
</reference>